<dbReference type="EMBL" id="JAKFHA010000001">
    <property type="protein sequence ID" value="MCF2526397.1"/>
    <property type="molecule type" value="Genomic_DNA"/>
</dbReference>
<protein>
    <submittedName>
        <fullName evidence="2">DUF6082 family protein</fullName>
    </submittedName>
</protein>
<keyword evidence="1" id="KW-1133">Transmembrane helix</keyword>
<dbReference type="Proteomes" id="UP001165378">
    <property type="component" value="Unassembled WGS sequence"/>
</dbReference>
<dbReference type="RefSeq" id="WP_235050492.1">
    <property type="nucleotide sequence ID" value="NZ_JAKFHA010000001.1"/>
</dbReference>
<proteinExistence type="predicted"/>
<dbReference type="Pfam" id="PF19560">
    <property type="entry name" value="DUF6082"/>
    <property type="match status" value="1"/>
</dbReference>
<evidence type="ECO:0000313" key="3">
    <source>
        <dbReference type="Proteomes" id="UP001165378"/>
    </source>
</evidence>
<feature type="transmembrane region" description="Helical" evidence="1">
    <location>
        <begin position="32"/>
        <end position="54"/>
    </location>
</feature>
<accession>A0AA41U0G2</accession>
<name>A0AA41U0G2_9ACTN</name>
<evidence type="ECO:0000256" key="1">
    <source>
        <dbReference type="SAM" id="Phobius"/>
    </source>
</evidence>
<reference evidence="2" key="1">
    <citation type="submission" date="2022-01" db="EMBL/GenBank/DDBJ databases">
        <title>Genome-Based Taxonomic Classification of the Phylum Actinobacteria.</title>
        <authorList>
            <person name="Gao Y."/>
        </authorList>
    </citation>
    <scope>NUCLEOTIDE SEQUENCE</scope>
    <source>
        <strain evidence="2">KLBMP 8922</strain>
    </source>
</reference>
<sequence>MVALSFGLSLATTELAGGNSGSLRDRATVGQSFDAVSAVFSGLALLAVAVTGYVQQRELQNHRRYAKQNADAAVQSNHLELLKLSLQDPELASVWPAFAGRVNRGLERKYLYANMIITHLRYTFASGEATESEVRAELAYLFSSQLIYEYWDVARPVRATLPADALQHPFYALAEEEWQRARR</sequence>
<dbReference type="AlphaFoldDB" id="A0AA41U0G2"/>
<keyword evidence="1" id="KW-0472">Membrane</keyword>
<organism evidence="2 3">
    <name type="scientific">Yinghuangia soli</name>
    <dbReference type="NCBI Taxonomy" id="2908204"/>
    <lineage>
        <taxon>Bacteria</taxon>
        <taxon>Bacillati</taxon>
        <taxon>Actinomycetota</taxon>
        <taxon>Actinomycetes</taxon>
        <taxon>Kitasatosporales</taxon>
        <taxon>Streptomycetaceae</taxon>
        <taxon>Yinghuangia</taxon>
    </lineage>
</organism>
<evidence type="ECO:0000313" key="2">
    <source>
        <dbReference type="EMBL" id="MCF2526397.1"/>
    </source>
</evidence>
<gene>
    <name evidence="2" type="ORF">LZ495_04055</name>
</gene>
<dbReference type="InterPro" id="IPR045728">
    <property type="entry name" value="DUF6082"/>
</dbReference>
<comment type="caution">
    <text evidence="2">The sequence shown here is derived from an EMBL/GenBank/DDBJ whole genome shotgun (WGS) entry which is preliminary data.</text>
</comment>
<keyword evidence="3" id="KW-1185">Reference proteome</keyword>
<keyword evidence="1" id="KW-0812">Transmembrane</keyword>